<sequence>MLASVIRLEDHRVPLRIDIVVESKKSVRTRIQRLVEGVGDTNEVREGEEDTENLVQEERQGDGVRRREWEAGIDERKRKEERDREEAVALDHRLSAGIGLWAQPLVRPGWTNESLGAPDTRPIDRENLNKLNHIQLIYLNMDAS</sequence>
<gene>
    <name evidence="1" type="ORF">EAG_07992</name>
</gene>
<dbReference type="EMBL" id="GL439754">
    <property type="protein sequence ID" value="EFN66828.1"/>
    <property type="molecule type" value="Genomic_DNA"/>
</dbReference>
<keyword evidence="2" id="KW-1185">Reference proteome</keyword>
<reference evidence="1 2" key="1">
    <citation type="journal article" date="2010" name="Science">
        <title>Genomic comparison of the ants Camponotus floridanus and Harpegnathos saltator.</title>
        <authorList>
            <person name="Bonasio R."/>
            <person name="Zhang G."/>
            <person name="Ye C."/>
            <person name="Mutti N.S."/>
            <person name="Fang X."/>
            <person name="Qin N."/>
            <person name="Donahue G."/>
            <person name="Yang P."/>
            <person name="Li Q."/>
            <person name="Li C."/>
            <person name="Zhang P."/>
            <person name="Huang Z."/>
            <person name="Berger S.L."/>
            <person name="Reinberg D."/>
            <person name="Wang J."/>
            <person name="Liebig J."/>
        </authorList>
    </citation>
    <scope>NUCLEOTIDE SEQUENCE [LARGE SCALE GENOMIC DNA]</scope>
    <source>
        <strain evidence="2">C129</strain>
    </source>
</reference>
<accession>E2AIB7</accession>
<protein>
    <submittedName>
        <fullName evidence="1">Uncharacterized protein</fullName>
    </submittedName>
</protein>
<name>E2AIB7_CAMFO</name>
<dbReference type="Proteomes" id="UP000000311">
    <property type="component" value="Unassembled WGS sequence"/>
</dbReference>
<organism evidence="2">
    <name type="scientific">Camponotus floridanus</name>
    <name type="common">Florida carpenter ant</name>
    <dbReference type="NCBI Taxonomy" id="104421"/>
    <lineage>
        <taxon>Eukaryota</taxon>
        <taxon>Metazoa</taxon>
        <taxon>Ecdysozoa</taxon>
        <taxon>Arthropoda</taxon>
        <taxon>Hexapoda</taxon>
        <taxon>Insecta</taxon>
        <taxon>Pterygota</taxon>
        <taxon>Neoptera</taxon>
        <taxon>Endopterygota</taxon>
        <taxon>Hymenoptera</taxon>
        <taxon>Apocrita</taxon>
        <taxon>Aculeata</taxon>
        <taxon>Formicoidea</taxon>
        <taxon>Formicidae</taxon>
        <taxon>Formicinae</taxon>
        <taxon>Camponotus</taxon>
    </lineage>
</organism>
<proteinExistence type="predicted"/>
<dbReference type="AlphaFoldDB" id="E2AIB7"/>
<evidence type="ECO:0000313" key="2">
    <source>
        <dbReference type="Proteomes" id="UP000000311"/>
    </source>
</evidence>
<dbReference type="InParanoid" id="E2AIB7"/>
<evidence type="ECO:0000313" key="1">
    <source>
        <dbReference type="EMBL" id="EFN66828.1"/>
    </source>
</evidence>